<comment type="caution">
    <text evidence="4">The sequence shown here is derived from an EMBL/GenBank/DDBJ whole genome shotgun (WGS) entry which is preliminary data.</text>
</comment>
<evidence type="ECO:0000313" key="5">
    <source>
        <dbReference type="Proteomes" id="UP001501196"/>
    </source>
</evidence>
<sequence length="166" mass="16511">MDADQNRSPDDREAPPPAPPAPPVPPAAAPPAAAPTPYGAPPAAPGYGMPPAAPGYGTAPVSGAYAPYASRPAPPPTNTLAWVSFGLALGSIFFGLLTSVAAVVCGHIARSQIRQRGEEGNGIALTGLILGYVVTGLWVAGIVAYGLFVIVAIVGYGISTGVPSSL</sequence>
<feature type="region of interest" description="Disordered" evidence="1">
    <location>
        <begin position="1"/>
        <end position="43"/>
    </location>
</feature>
<gene>
    <name evidence="4" type="ORF">GCM10009819_22480</name>
</gene>
<keyword evidence="2" id="KW-0472">Membrane</keyword>
<evidence type="ECO:0000256" key="1">
    <source>
        <dbReference type="SAM" id="MobiDB-lite"/>
    </source>
</evidence>
<feature type="compositionally biased region" description="Pro residues" evidence="1">
    <location>
        <begin position="15"/>
        <end position="43"/>
    </location>
</feature>
<evidence type="ECO:0000259" key="3">
    <source>
        <dbReference type="Pfam" id="PF13828"/>
    </source>
</evidence>
<evidence type="ECO:0000256" key="2">
    <source>
        <dbReference type="SAM" id="Phobius"/>
    </source>
</evidence>
<name>A0ABP5G1X0_9MICO</name>
<feature type="compositionally biased region" description="Basic and acidic residues" evidence="1">
    <location>
        <begin position="1"/>
        <end position="14"/>
    </location>
</feature>
<proteinExistence type="predicted"/>
<accession>A0ABP5G1X0</accession>
<feature type="domain" description="DUF4190" evidence="3">
    <location>
        <begin position="80"/>
        <end position="140"/>
    </location>
</feature>
<dbReference type="Proteomes" id="UP001501196">
    <property type="component" value="Unassembled WGS sequence"/>
</dbReference>
<dbReference type="RefSeq" id="WP_344373487.1">
    <property type="nucleotide sequence ID" value="NZ_BAAAPW010000003.1"/>
</dbReference>
<keyword evidence="2" id="KW-0812">Transmembrane</keyword>
<protein>
    <recommendedName>
        <fullName evidence="3">DUF4190 domain-containing protein</fullName>
    </recommendedName>
</protein>
<feature type="transmembrane region" description="Helical" evidence="2">
    <location>
        <begin position="125"/>
        <end position="158"/>
    </location>
</feature>
<organism evidence="4 5">
    <name type="scientific">Agromyces tropicus</name>
    <dbReference type="NCBI Taxonomy" id="555371"/>
    <lineage>
        <taxon>Bacteria</taxon>
        <taxon>Bacillati</taxon>
        <taxon>Actinomycetota</taxon>
        <taxon>Actinomycetes</taxon>
        <taxon>Micrococcales</taxon>
        <taxon>Microbacteriaceae</taxon>
        <taxon>Agromyces</taxon>
    </lineage>
</organism>
<keyword evidence="5" id="KW-1185">Reference proteome</keyword>
<dbReference type="InterPro" id="IPR025241">
    <property type="entry name" value="DUF4190"/>
</dbReference>
<reference evidence="5" key="1">
    <citation type="journal article" date="2019" name="Int. J. Syst. Evol. Microbiol.">
        <title>The Global Catalogue of Microorganisms (GCM) 10K type strain sequencing project: providing services to taxonomists for standard genome sequencing and annotation.</title>
        <authorList>
            <consortium name="The Broad Institute Genomics Platform"/>
            <consortium name="The Broad Institute Genome Sequencing Center for Infectious Disease"/>
            <person name="Wu L."/>
            <person name="Ma J."/>
        </authorList>
    </citation>
    <scope>NUCLEOTIDE SEQUENCE [LARGE SCALE GENOMIC DNA]</scope>
    <source>
        <strain evidence="5">JCM 15672</strain>
    </source>
</reference>
<dbReference type="Pfam" id="PF13828">
    <property type="entry name" value="DUF4190"/>
    <property type="match status" value="1"/>
</dbReference>
<feature type="transmembrane region" description="Helical" evidence="2">
    <location>
        <begin position="80"/>
        <end position="104"/>
    </location>
</feature>
<keyword evidence="2" id="KW-1133">Transmembrane helix</keyword>
<evidence type="ECO:0000313" key="4">
    <source>
        <dbReference type="EMBL" id="GAA2037382.1"/>
    </source>
</evidence>
<dbReference type="EMBL" id="BAAAPW010000003">
    <property type="protein sequence ID" value="GAA2037382.1"/>
    <property type="molecule type" value="Genomic_DNA"/>
</dbReference>